<evidence type="ECO:0000259" key="3">
    <source>
        <dbReference type="Pfam" id="PF26640"/>
    </source>
</evidence>
<dbReference type="AlphaFoldDB" id="A0A8E2DW62"/>
<dbReference type="PANTHER" id="PTHR10622:SF10">
    <property type="entry name" value="HET DOMAIN-CONTAINING PROTEIN"/>
    <property type="match status" value="1"/>
</dbReference>
<keyword evidence="1" id="KW-0812">Transmembrane</keyword>
<evidence type="ECO:0000313" key="4">
    <source>
        <dbReference type="EMBL" id="OCK72862.1"/>
    </source>
</evidence>
<proteinExistence type="predicted"/>
<evidence type="ECO:0000259" key="2">
    <source>
        <dbReference type="Pfam" id="PF06985"/>
    </source>
</evidence>
<organism evidence="4 5">
    <name type="scientific">Lepidopterella palustris CBS 459.81</name>
    <dbReference type="NCBI Taxonomy" id="1314670"/>
    <lineage>
        <taxon>Eukaryota</taxon>
        <taxon>Fungi</taxon>
        <taxon>Dikarya</taxon>
        <taxon>Ascomycota</taxon>
        <taxon>Pezizomycotina</taxon>
        <taxon>Dothideomycetes</taxon>
        <taxon>Pleosporomycetidae</taxon>
        <taxon>Mytilinidiales</taxon>
        <taxon>Argynnaceae</taxon>
        <taxon>Lepidopterella</taxon>
    </lineage>
</organism>
<dbReference type="EMBL" id="KV746289">
    <property type="protein sequence ID" value="OCK72862.1"/>
    <property type="molecule type" value="Genomic_DNA"/>
</dbReference>
<evidence type="ECO:0000313" key="5">
    <source>
        <dbReference type="Proteomes" id="UP000250266"/>
    </source>
</evidence>
<accession>A0A8E2DW62</accession>
<name>A0A8E2DW62_9PEZI</name>
<keyword evidence="1" id="KW-1133">Transmembrane helix</keyword>
<gene>
    <name evidence="4" type="ORF">K432DRAFT_271578</name>
</gene>
<feature type="domain" description="DUF8212" evidence="3">
    <location>
        <begin position="240"/>
        <end position="261"/>
    </location>
</feature>
<sequence length="262" mass="30204">MRLLDARTMTLETFRSEYEVPRYAILSHTWDLEEVTFDDLNGSDPSHLQGYGKIKEACRQTCRDGIHYLWVDTCCIDKRSSAELSETINSMFKWYQAATVCYAYLQDVEDPNIETFKQLSSDLNLTSEQEAQIQQSPFAKSRWWTRGWTLQELIAPSELIFYDKAFGRMGSKEELVRVISLVSGIDEAVLLHKTSLTDVCVATKMSWAAQRKTTRIEDMAYSLLGIFGIYMAMLYGEGDRAFIRLQEEIIKSTNDQSIFAWN</sequence>
<dbReference type="Pfam" id="PF26640">
    <property type="entry name" value="DUF8212"/>
    <property type="match status" value="1"/>
</dbReference>
<dbReference type="InterPro" id="IPR010730">
    <property type="entry name" value="HET"/>
</dbReference>
<dbReference type="OrthoDB" id="20872at2759"/>
<protein>
    <submittedName>
        <fullName evidence="4">HET-domain-containing protein</fullName>
    </submittedName>
</protein>
<feature type="domain" description="Heterokaryon incompatibility" evidence="2">
    <location>
        <begin position="23"/>
        <end position="152"/>
    </location>
</feature>
<dbReference type="Proteomes" id="UP000250266">
    <property type="component" value="Unassembled WGS sequence"/>
</dbReference>
<reference evidence="4 5" key="1">
    <citation type="journal article" date="2016" name="Nat. Commun.">
        <title>Ectomycorrhizal ecology is imprinted in the genome of the dominant symbiotic fungus Cenococcum geophilum.</title>
        <authorList>
            <consortium name="DOE Joint Genome Institute"/>
            <person name="Peter M."/>
            <person name="Kohler A."/>
            <person name="Ohm R.A."/>
            <person name="Kuo A."/>
            <person name="Krutzmann J."/>
            <person name="Morin E."/>
            <person name="Arend M."/>
            <person name="Barry K.W."/>
            <person name="Binder M."/>
            <person name="Choi C."/>
            <person name="Clum A."/>
            <person name="Copeland A."/>
            <person name="Grisel N."/>
            <person name="Haridas S."/>
            <person name="Kipfer T."/>
            <person name="LaButti K."/>
            <person name="Lindquist E."/>
            <person name="Lipzen A."/>
            <person name="Maire R."/>
            <person name="Meier B."/>
            <person name="Mihaltcheva S."/>
            <person name="Molinier V."/>
            <person name="Murat C."/>
            <person name="Poggeler S."/>
            <person name="Quandt C.A."/>
            <person name="Sperisen C."/>
            <person name="Tritt A."/>
            <person name="Tisserant E."/>
            <person name="Crous P.W."/>
            <person name="Henrissat B."/>
            <person name="Nehls U."/>
            <person name="Egli S."/>
            <person name="Spatafora J.W."/>
            <person name="Grigoriev I.V."/>
            <person name="Martin F.M."/>
        </authorList>
    </citation>
    <scope>NUCLEOTIDE SEQUENCE [LARGE SCALE GENOMIC DNA]</scope>
    <source>
        <strain evidence="4 5">CBS 459.81</strain>
    </source>
</reference>
<dbReference type="Pfam" id="PF06985">
    <property type="entry name" value="HET"/>
    <property type="match status" value="1"/>
</dbReference>
<dbReference type="InterPro" id="IPR058525">
    <property type="entry name" value="DUF8212"/>
</dbReference>
<evidence type="ECO:0000256" key="1">
    <source>
        <dbReference type="SAM" id="Phobius"/>
    </source>
</evidence>
<keyword evidence="1" id="KW-0472">Membrane</keyword>
<feature type="non-terminal residue" evidence="4">
    <location>
        <position position="262"/>
    </location>
</feature>
<dbReference type="PANTHER" id="PTHR10622">
    <property type="entry name" value="HET DOMAIN-CONTAINING PROTEIN"/>
    <property type="match status" value="1"/>
</dbReference>
<keyword evidence="5" id="KW-1185">Reference proteome</keyword>
<feature type="transmembrane region" description="Helical" evidence="1">
    <location>
        <begin position="219"/>
        <end position="236"/>
    </location>
</feature>